<dbReference type="EMBL" id="LAZR01023282">
    <property type="protein sequence ID" value="KKL79043.1"/>
    <property type="molecule type" value="Genomic_DNA"/>
</dbReference>
<sequence length="450" mass="51350">MAVDPSKPFSRKSWNEDIIREVNELCENPDEGCDPLPVLDEAEVDHIWAKIDVTEVQDKLVEICSENTFDDMNTPQLWHYNDIIVPIEEAIERGWCGCESSDTEYNLGYFPQRTLEAGKGIDKSSPTVRVTSTGCGGFETLTYLSPYYPVPSGNAALETARIAASRALSAAKGEYSTTVYTAFFYEDVVEDIEDEIDVLEGQIVAIEDDITDKEAEITEATTLWDYYCAEGPPSECATYTTLVTTLEGDLADLEDDLQVKEGELEAKETELEVAEASLDNMIGLRDTARGEYDAAAQVIWAILQSMELQYSTDIQPIRDLFPEMNEPWGDYWEDTRNKKPGKWYFYIDKHNDGIAVETIIGNFSPNGYPYHRSLPRHLVVIQNTCRYYDYTYYRDCFCPWEIPHQGTEQCEGTTRIWWRFTGLLDVDCRNVEEDDWALGFIVKHSPDYTR</sequence>
<protein>
    <submittedName>
        <fullName evidence="2">Uncharacterized protein</fullName>
    </submittedName>
</protein>
<name>A0A0F9EY63_9ZZZZ</name>
<evidence type="ECO:0000256" key="1">
    <source>
        <dbReference type="SAM" id="Coils"/>
    </source>
</evidence>
<reference evidence="2" key="1">
    <citation type="journal article" date="2015" name="Nature">
        <title>Complex archaea that bridge the gap between prokaryotes and eukaryotes.</title>
        <authorList>
            <person name="Spang A."/>
            <person name="Saw J.H."/>
            <person name="Jorgensen S.L."/>
            <person name="Zaremba-Niedzwiedzka K."/>
            <person name="Martijn J."/>
            <person name="Lind A.E."/>
            <person name="van Eijk R."/>
            <person name="Schleper C."/>
            <person name="Guy L."/>
            <person name="Ettema T.J."/>
        </authorList>
    </citation>
    <scope>NUCLEOTIDE SEQUENCE</scope>
</reference>
<keyword evidence="1" id="KW-0175">Coiled coil</keyword>
<feature type="coiled-coil region" evidence="1">
    <location>
        <begin position="243"/>
        <end position="284"/>
    </location>
</feature>
<accession>A0A0F9EY63</accession>
<gene>
    <name evidence="2" type="ORF">LCGC14_2018790</name>
</gene>
<feature type="coiled-coil region" evidence="1">
    <location>
        <begin position="189"/>
        <end position="216"/>
    </location>
</feature>
<evidence type="ECO:0000313" key="2">
    <source>
        <dbReference type="EMBL" id="KKL79043.1"/>
    </source>
</evidence>
<organism evidence="2">
    <name type="scientific">marine sediment metagenome</name>
    <dbReference type="NCBI Taxonomy" id="412755"/>
    <lineage>
        <taxon>unclassified sequences</taxon>
        <taxon>metagenomes</taxon>
        <taxon>ecological metagenomes</taxon>
    </lineage>
</organism>
<dbReference type="Gene3D" id="1.10.287.1490">
    <property type="match status" value="1"/>
</dbReference>
<comment type="caution">
    <text evidence="2">The sequence shown here is derived from an EMBL/GenBank/DDBJ whole genome shotgun (WGS) entry which is preliminary data.</text>
</comment>
<proteinExistence type="predicted"/>
<dbReference type="AlphaFoldDB" id="A0A0F9EY63"/>